<dbReference type="InParanoid" id="B0DT12"/>
<dbReference type="Proteomes" id="UP000001194">
    <property type="component" value="Unassembled WGS sequence"/>
</dbReference>
<dbReference type="KEGG" id="lbc:LACBIDRAFT_309761"/>
<protein>
    <submittedName>
        <fullName evidence="1">Predicted protein</fullName>
    </submittedName>
</protein>
<evidence type="ECO:0000313" key="1">
    <source>
        <dbReference type="EMBL" id="EDR02332.1"/>
    </source>
</evidence>
<sequence>MSGIWYGFSIPWYHGIGIKLIYHPGMGTLKNLLFEYNVQHDCQKAHCTASGRQPVVQEHIEIEKQEDFILHKTLDEYLVNTHRFHNAHLVRAVLPRELIALIPYTPTAAAKKRK</sequence>
<name>B0DT12_LACBS</name>
<dbReference type="RefSeq" id="XP_001887009.1">
    <property type="nucleotide sequence ID" value="XM_001886974.1"/>
</dbReference>
<accession>B0DT12</accession>
<proteinExistence type="predicted"/>
<dbReference type="GeneID" id="6082723"/>
<evidence type="ECO:0000313" key="2">
    <source>
        <dbReference type="Proteomes" id="UP000001194"/>
    </source>
</evidence>
<organism evidence="2">
    <name type="scientific">Laccaria bicolor (strain S238N-H82 / ATCC MYA-4686)</name>
    <name type="common">Bicoloured deceiver</name>
    <name type="synonym">Laccaria laccata var. bicolor</name>
    <dbReference type="NCBI Taxonomy" id="486041"/>
    <lineage>
        <taxon>Eukaryota</taxon>
        <taxon>Fungi</taxon>
        <taxon>Dikarya</taxon>
        <taxon>Basidiomycota</taxon>
        <taxon>Agaricomycotina</taxon>
        <taxon>Agaricomycetes</taxon>
        <taxon>Agaricomycetidae</taxon>
        <taxon>Agaricales</taxon>
        <taxon>Agaricineae</taxon>
        <taxon>Hydnangiaceae</taxon>
        <taxon>Laccaria</taxon>
    </lineage>
</organism>
<reference evidence="1 2" key="1">
    <citation type="journal article" date="2008" name="Nature">
        <title>The genome of Laccaria bicolor provides insights into mycorrhizal symbiosis.</title>
        <authorList>
            <person name="Martin F."/>
            <person name="Aerts A."/>
            <person name="Ahren D."/>
            <person name="Brun A."/>
            <person name="Danchin E.G.J."/>
            <person name="Duchaussoy F."/>
            <person name="Gibon J."/>
            <person name="Kohler A."/>
            <person name="Lindquist E."/>
            <person name="Pereda V."/>
            <person name="Salamov A."/>
            <person name="Shapiro H.J."/>
            <person name="Wuyts J."/>
            <person name="Blaudez D."/>
            <person name="Buee M."/>
            <person name="Brokstein P."/>
            <person name="Canbaeck B."/>
            <person name="Cohen D."/>
            <person name="Courty P.E."/>
            <person name="Coutinho P.M."/>
            <person name="Delaruelle C."/>
            <person name="Detter J.C."/>
            <person name="Deveau A."/>
            <person name="DiFazio S."/>
            <person name="Duplessis S."/>
            <person name="Fraissinet-Tachet L."/>
            <person name="Lucic E."/>
            <person name="Frey-Klett P."/>
            <person name="Fourrey C."/>
            <person name="Feussner I."/>
            <person name="Gay G."/>
            <person name="Grimwood J."/>
            <person name="Hoegger P.J."/>
            <person name="Jain P."/>
            <person name="Kilaru S."/>
            <person name="Labbe J."/>
            <person name="Lin Y.C."/>
            <person name="Legue V."/>
            <person name="Le Tacon F."/>
            <person name="Marmeisse R."/>
            <person name="Melayah D."/>
            <person name="Montanini B."/>
            <person name="Muratet M."/>
            <person name="Nehls U."/>
            <person name="Niculita-Hirzel H."/>
            <person name="Oudot-Le Secq M.P."/>
            <person name="Peter M."/>
            <person name="Quesneville H."/>
            <person name="Rajashekar B."/>
            <person name="Reich M."/>
            <person name="Rouhier N."/>
            <person name="Schmutz J."/>
            <person name="Yin T."/>
            <person name="Chalot M."/>
            <person name="Henrissat B."/>
            <person name="Kuees U."/>
            <person name="Lucas S."/>
            <person name="Van de Peer Y."/>
            <person name="Podila G.K."/>
            <person name="Polle A."/>
            <person name="Pukkila P.J."/>
            <person name="Richardson P.M."/>
            <person name="Rouze P."/>
            <person name="Sanders I.R."/>
            <person name="Stajich J.E."/>
            <person name="Tunlid A."/>
            <person name="Tuskan G."/>
            <person name="Grigoriev I.V."/>
        </authorList>
    </citation>
    <scope>NUCLEOTIDE SEQUENCE [LARGE SCALE GENOMIC DNA]</scope>
    <source>
        <strain evidence="2">S238N-H82 / ATCC MYA-4686</strain>
    </source>
</reference>
<dbReference type="STRING" id="486041.B0DT12"/>
<dbReference type="HOGENOM" id="CLU_2121510_0_0_1"/>
<keyword evidence="2" id="KW-1185">Reference proteome</keyword>
<gene>
    <name evidence="1" type="ORF">LACBIDRAFT_309761</name>
</gene>
<dbReference type="OrthoDB" id="2947226at2759"/>
<dbReference type="EMBL" id="DS547131">
    <property type="protein sequence ID" value="EDR02332.1"/>
    <property type="molecule type" value="Genomic_DNA"/>
</dbReference>
<dbReference type="AlphaFoldDB" id="B0DT12"/>